<feature type="compositionally biased region" description="Basic and acidic residues" evidence="11">
    <location>
        <begin position="496"/>
        <end position="521"/>
    </location>
</feature>
<feature type="compositionally biased region" description="Basic and acidic residues" evidence="11">
    <location>
        <begin position="433"/>
        <end position="442"/>
    </location>
</feature>
<dbReference type="InterPro" id="IPR047520">
    <property type="entry name" value="XPF_nuclease"/>
</dbReference>
<evidence type="ECO:0000256" key="1">
    <source>
        <dbReference type="ARBA" id="ARBA00004123"/>
    </source>
</evidence>
<gene>
    <name evidence="13" type="primary">ERCC4</name>
    <name evidence="13" type="ORF">g.19474</name>
</gene>
<evidence type="ECO:0000256" key="10">
    <source>
        <dbReference type="ARBA" id="ARBA00072370"/>
    </source>
</evidence>
<dbReference type="InterPro" id="IPR011335">
    <property type="entry name" value="Restrct_endonuc-II-like"/>
</dbReference>
<evidence type="ECO:0000256" key="5">
    <source>
        <dbReference type="ARBA" id="ARBA00022763"/>
    </source>
</evidence>
<dbReference type="GO" id="GO:0000712">
    <property type="term" value="P:resolution of meiotic recombination intermediates"/>
    <property type="evidence" value="ECO:0007669"/>
    <property type="project" value="TreeGrafter"/>
</dbReference>
<evidence type="ECO:0000256" key="4">
    <source>
        <dbReference type="ARBA" id="ARBA00022759"/>
    </source>
</evidence>
<dbReference type="GO" id="GO:0000110">
    <property type="term" value="C:nucleotide-excision repair factor 1 complex"/>
    <property type="evidence" value="ECO:0007669"/>
    <property type="project" value="TreeGrafter"/>
</dbReference>
<dbReference type="GO" id="GO:0000014">
    <property type="term" value="F:single-stranded DNA endodeoxyribonuclease activity"/>
    <property type="evidence" value="ECO:0007669"/>
    <property type="project" value="TreeGrafter"/>
</dbReference>
<dbReference type="FunFam" id="3.40.50.10130:FF:000002">
    <property type="entry name" value="DNA repair endonuclease XPF"/>
    <property type="match status" value="1"/>
</dbReference>
<dbReference type="Gene3D" id="1.10.150.20">
    <property type="entry name" value="5' to 3' exonuclease, C-terminal subdomain"/>
    <property type="match status" value="1"/>
</dbReference>
<comment type="subcellular location">
    <subcellularLocation>
        <location evidence="1">Nucleus</location>
    </subcellularLocation>
</comment>
<dbReference type="GO" id="GO:0003684">
    <property type="term" value="F:damaged DNA binding"/>
    <property type="evidence" value="ECO:0007669"/>
    <property type="project" value="TreeGrafter"/>
</dbReference>
<feature type="region of interest" description="Disordered" evidence="11">
    <location>
        <begin position="483"/>
        <end position="529"/>
    </location>
</feature>
<evidence type="ECO:0000256" key="6">
    <source>
        <dbReference type="ARBA" id="ARBA00022801"/>
    </source>
</evidence>
<evidence type="ECO:0000256" key="3">
    <source>
        <dbReference type="ARBA" id="ARBA00022722"/>
    </source>
</evidence>
<accession>A0A6G1SAP4</accession>
<dbReference type="InterPro" id="IPR006166">
    <property type="entry name" value="ERCC4_domain"/>
</dbReference>
<protein>
    <recommendedName>
        <fullName evidence="10">DNA repair endonuclease XPF</fullName>
    </recommendedName>
</protein>
<keyword evidence="6" id="KW-0378">Hydrolase</keyword>
<reference evidence="13" key="1">
    <citation type="submission" date="2018-10" db="EMBL/GenBank/DDBJ databases">
        <title>Transcriptome assembly of Aceria tosichella (Wheat curl mite) Type 2.</title>
        <authorList>
            <person name="Scully E.D."/>
            <person name="Geib S.M."/>
            <person name="Palmer N.A."/>
            <person name="Gupta A.K."/>
            <person name="Sarath G."/>
            <person name="Tatineni S."/>
        </authorList>
    </citation>
    <scope>NUCLEOTIDE SEQUENCE</scope>
    <source>
        <strain evidence="13">LincolnNE</strain>
    </source>
</reference>
<dbReference type="InterPro" id="IPR010994">
    <property type="entry name" value="RuvA_2-like"/>
</dbReference>
<evidence type="ECO:0000313" key="13">
    <source>
        <dbReference type="EMBL" id="MDE47022.1"/>
    </source>
</evidence>
<feature type="region of interest" description="Disordered" evidence="11">
    <location>
        <begin position="629"/>
        <end position="664"/>
    </location>
</feature>
<feature type="compositionally biased region" description="Polar residues" evidence="11">
    <location>
        <begin position="647"/>
        <end position="661"/>
    </location>
</feature>
<keyword evidence="4 13" id="KW-0255">Endonuclease</keyword>
<comment type="similarity">
    <text evidence="2">Belongs to the XPF family.</text>
</comment>
<keyword evidence="9" id="KW-0539">Nucleus</keyword>
<dbReference type="GO" id="GO:0000724">
    <property type="term" value="P:double-strand break repair via homologous recombination"/>
    <property type="evidence" value="ECO:0007669"/>
    <property type="project" value="TreeGrafter"/>
</dbReference>
<name>A0A6G1SAP4_9ACAR</name>
<dbReference type="GO" id="GO:1901255">
    <property type="term" value="P:nucleotide-excision repair involved in interstrand cross-link repair"/>
    <property type="evidence" value="ECO:0007669"/>
    <property type="project" value="TreeGrafter"/>
</dbReference>
<evidence type="ECO:0000256" key="9">
    <source>
        <dbReference type="ARBA" id="ARBA00023242"/>
    </source>
</evidence>
<feature type="compositionally biased region" description="Basic and acidic residues" evidence="11">
    <location>
        <begin position="629"/>
        <end position="642"/>
    </location>
</feature>
<dbReference type="SUPFAM" id="SSF52980">
    <property type="entry name" value="Restriction endonuclease-like"/>
    <property type="match status" value="1"/>
</dbReference>
<evidence type="ECO:0000256" key="2">
    <source>
        <dbReference type="ARBA" id="ARBA00010015"/>
    </source>
</evidence>
<dbReference type="AlphaFoldDB" id="A0A6G1SAP4"/>
<dbReference type="Pfam" id="PF02732">
    <property type="entry name" value="ERCC4"/>
    <property type="match status" value="1"/>
</dbReference>
<dbReference type="Gene3D" id="3.40.50.10130">
    <property type="match status" value="1"/>
</dbReference>
<evidence type="ECO:0000256" key="11">
    <source>
        <dbReference type="SAM" id="MobiDB-lite"/>
    </source>
</evidence>
<organism evidence="13">
    <name type="scientific">Aceria tosichella</name>
    <name type="common">wheat curl mite</name>
    <dbReference type="NCBI Taxonomy" id="561515"/>
    <lineage>
        <taxon>Eukaryota</taxon>
        <taxon>Metazoa</taxon>
        <taxon>Ecdysozoa</taxon>
        <taxon>Arthropoda</taxon>
        <taxon>Chelicerata</taxon>
        <taxon>Arachnida</taxon>
        <taxon>Acari</taxon>
        <taxon>Acariformes</taxon>
        <taxon>Trombidiformes</taxon>
        <taxon>Prostigmata</taxon>
        <taxon>Eupodina</taxon>
        <taxon>Eriophyoidea</taxon>
        <taxon>Eriophyidae</taxon>
        <taxon>Eriophyinae</taxon>
        <taxon>Aceriini</taxon>
        <taxon>Aceria</taxon>
    </lineage>
</organism>
<keyword evidence="3" id="KW-0540">Nuclease</keyword>
<sequence length="938" mass="107531">MSFLEYQDEMYTSAMFEPDCLVVASRGIGLEQLLVRLCRTFSDETNLVLVIGARNEDELFVINQIINEKEIPHGRVPQQITAETSNTKKRRDIYMQGGVLFVTERILVVDLLMNRVPIELVTGVIVYRAHKVYTDCLMSFILRLYRSKNKEGFIKALSQNPQAFFGDFGKLDKIMRALFVTSLQLWPRFHASVQASLAPPKTQPDVVEIDLPMTQTMKYIQLDIMDLMDMCLKELAKTNTTFLYDADQLSVENAINKKFDNFLKSKFDEVWHQLSPKAKRLINDIQWLRNLLRLLTQSDVVSFYNLTRAAQNSVRLGNDVSEWIFWKPADRLFRLSKERVYPNNVRIQDIDAETNLKWKAFQDLIDEIERETSSIQGVVPVFVIVETESAYKLLNKILDCGATNVLRERIEHFEAILKVDNEQSLDSFVSHGSRAENDDKDAGPPVAKRYRLNNPARERRQPTNNITLTQLLCRTNNELITIDDDDEEDVSSSEAHVSENKDKQTDGTAKETKSGDKKKAQDPSATAIQPKTVHQLKLHYFITEREERVEFDLKLKNLKPMHLIMYDYDMHAIRQIELYQALHCHPKRCKVYTLQYEGSCDIQRHLTALRREKEAFESLIKEKASMVIPKGRDGRTDGHPDLVRGNSKANETTDPASTRNAGGQVHRSDLIQQKVLVDMREFRCQLPSIIHKRGLEIEPIQLEIGDYILTPDTCVERKSISDLIQSLQSGRLHNQAKAMTRHFKRAILLIEFDENKSFHFKGRYWGSASGTSGPRRGGAIDLVEKLILLLTHHPNLRLVWSPSTHFTAELFEYLKIDHDQPDAVKMSSIASEELPPETFEEQYDVQVKKFLLKLPGVNTRNVHGLMSSVPTIADLVNVPIEELQEILHSTKSAELLYKALHGSLRDMANSAIRAEQEGKKSRLFGCTKLRKGIPNDSK</sequence>
<keyword evidence="8" id="KW-0234">DNA repair</keyword>
<feature type="region of interest" description="Disordered" evidence="11">
    <location>
        <begin position="430"/>
        <end position="468"/>
    </location>
</feature>
<keyword evidence="5" id="KW-0227">DNA damage</keyword>
<dbReference type="EMBL" id="GGYP01002251">
    <property type="protein sequence ID" value="MDE47022.1"/>
    <property type="molecule type" value="Transcribed_RNA"/>
</dbReference>
<dbReference type="CDD" id="cd20078">
    <property type="entry name" value="XPF_nuclease_XPF_euk"/>
    <property type="match status" value="1"/>
</dbReference>
<dbReference type="GO" id="GO:0003697">
    <property type="term" value="F:single-stranded DNA binding"/>
    <property type="evidence" value="ECO:0007669"/>
    <property type="project" value="TreeGrafter"/>
</dbReference>
<proteinExistence type="inferred from homology"/>
<feature type="domain" description="ERCC4" evidence="12">
    <location>
        <begin position="674"/>
        <end position="754"/>
    </location>
</feature>
<evidence type="ECO:0000256" key="7">
    <source>
        <dbReference type="ARBA" id="ARBA00023125"/>
    </source>
</evidence>
<dbReference type="PANTHER" id="PTHR10150">
    <property type="entry name" value="DNA REPAIR ENDONUCLEASE XPF"/>
    <property type="match status" value="1"/>
</dbReference>
<evidence type="ECO:0000259" key="12">
    <source>
        <dbReference type="SMART" id="SM00891"/>
    </source>
</evidence>
<dbReference type="SUPFAM" id="SSF47781">
    <property type="entry name" value="RuvA domain 2-like"/>
    <property type="match status" value="1"/>
</dbReference>
<keyword evidence="7" id="KW-0238">DNA-binding</keyword>
<dbReference type="PANTHER" id="PTHR10150:SF0">
    <property type="entry name" value="DNA REPAIR ENDONUCLEASE XPF"/>
    <property type="match status" value="1"/>
</dbReference>
<dbReference type="SMART" id="SM00891">
    <property type="entry name" value="ERCC4"/>
    <property type="match status" value="1"/>
</dbReference>
<evidence type="ECO:0000256" key="8">
    <source>
        <dbReference type="ARBA" id="ARBA00023204"/>
    </source>
</evidence>